<evidence type="ECO:0000313" key="2">
    <source>
        <dbReference type="EMBL" id="MEB7541091.1"/>
    </source>
</evidence>
<dbReference type="Proteomes" id="UP001310558">
    <property type="component" value="Unassembled WGS sequence"/>
</dbReference>
<protein>
    <submittedName>
        <fullName evidence="2">Immunity protein Tsi6 family protein</fullName>
    </submittedName>
</protein>
<gene>
    <name evidence="2" type="ORF">NGC28_01325</name>
</gene>
<proteinExistence type="predicted"/>
<comment type="caution">
    <text evidence="2">The sequence shown here is derived from an EMBL/GenBank/DDBJ whole genome shotgun (WGS) entry which is preliminary data.</text>
</comment>
<dbReference type="Pfam" id="PF18660">
    <property type="entry name" value="Tsi6"/>
    <property type="match status" value="1"/>
</dbReference>
<dbReference type="RefSeq" id="WP_233606838.1">
    <property type="nucleotide sequence ID" value="NZ_CP043342.1"/>
</dbReference>
<name>A0ABU6EJ61_9ENTR</name>
<feature type="domain" description="Tsi6" evidence="1">
    <location>
        <begin position="37"/>
        <end position="119"/>
    </location>
</feature>
<keyword evidence="3" id="KW-1185">Reference proteome</keyword>
<evidence type="ECO:0000313" key="3">
    <source>
        <dbReference type="Proteomes" id="UP001310558"/>
    </source>
</evidence>
<accession>A0ABU6EJ61</accession>
<dbReference type="InterPro" id="IPR040818">
    <property type="entry name" value="Tsi6"/>
</dbReference>
<dbReference type="EMBL" id="JAMWJU010000001">
    <property type="protein sequence ID" value="MEB7541091.1"/>
    <property type="molecule type" value="Genomic_DNA"/>
</dbReference>
<evidence type="ECO:0000259" key="1">
    <source>
        <dbReference type="Pfam" id="PF18660"/>
    </source>
</evidence>
<reference evidence="2 3" key="1">
    <citation type="submission" date="2022-06" db="EMBL/GenBank/DDBJ databases">
        <title>Whole Genome analysis of Bacterial isolates collected during year 2020 from Guwahati, Assam, India.</title>
        <authorList>
            <person name="Mendem S.K."/>
            <person name="Rakshit O."/>
            <person name="Murugesan D."/>
            <person name="Saikia K."/>
            <person name="Shome R."/>
            <person name="Raisen C."/>
            <person name="Holmes M.A."/>
            <person name="Shome B.R."/>
        </authorList>
    </citation>
    <scope>NUCLEOTIDE SEQUENCE [LARGE SCALE GENOMIC DNA]</scope>
    <source>
        <strain evidence="2 3">Sil NS 53</strain>
    </source>
</reference>
<organism evidence="2 3">
    <name type="scientific">Enterobacter huaxiensis</name>
    <dbReference type="NCBI Taxonomy" id="2494702"/>
    <lineage>
        <taxon>Bacteria</taxon>
        <taxon>Pseudomonadati</taxon>
        <taxon>Pseudomonadota</taxon>
        <taxon>Gammaproteobacteria</taxon>
        <taxon>Enterobacterales</taxon>
        <taxon>Enterobacteriaceae</taxon>
        <taxon>Enterobacter</taxon>
    </lineage>
</organism>
<sequence length="145" mass="17229">MSRLTARWRDYARASFHRCFQAKRIYLRWSMRKENYTALDYINDAIDAINHRLEQNPIFSLYVMAKNQLDYIKSILVGIEKDKGKLHTLNLGVLASKEFHTTDAELAQHLSNANYIASQMLQGLKIILPHEQDLEYLKRQRRYRK</sequence>